<keyword evidence="2" id="KW-1185">Reference proteome</keyword>
<reference evidence="2" key="1">
    <citation type="journal article" date="2019" name="Int. J. Syst. Evol. Microbiol.">
        <title>The Global Catalogue of Microorganisms (GCM) 10K type strain sequencing project: providing services to taxonomists for standard genome sequencing and annotation.</title>
        <authorList>
            <consortium name="The Broad Institute Genomics Platform"/>
            <consortium name="The Broad Institute Genome Sequencing Center for Infectious Disease"/>
            <person name="Wu L."/>
            <person name="Ma J."/>
        </authorList>
    </citation>
    <scope>NUCLEOTIDE SEQUENCE [LARGE SCALE GENOMIC DNA]</scope>
    <source>
        <strain evidence="2">CGMCC 1.8985</strain>
    </source>
</reference>
<comment type="caution">
    <text evidence="1">The sequence shown here is derived from an EMBL/GenBank/DDBJ whole genome shotgun (WGS) entry which is preliminary data.</text>
</comment>
<sequence length="170" mass="17342">MLCAFDSHEDDVMNPRLLPLLLVLALPLAACDRGAPPPDALPDADDVAAALPSDRQPADSASALPGEFVVLTNEPFWQARVEGGEVVLSGPDVEGRRFTIDSENAAEGARVVHAGDAAGSISVTLLPGPCEDSMSGAVFPLAAELTIDGIGPTPGCARPADMPPPGEPGV</sequence>
<protein>
    <submittedName>
        <fullName evidence="1">Uncharacterized protein</fullName>
    </submittedName>
</protein>
<organism evidence="1 2">
    <name type="scientific">Luteimonas terricola</name>
    <dbReference type="NCBI Taxonomy" id="645597"/>
    <lineage>
        <taxon>Bacteria</taxon>
        <taxon>Pseudomonadati</taxon>
        <taxon>Pseudomonadota</taxon>
        <taxon>Gammaproteobacteria</taxon>
        <taxon>Lysobacterales</taxon>
        <taxon>Lysobacteraceae</taxon>
        <taxon>Luteimonas</taxon>
    </lineage>
</organism>
<gene>
    <name evidence="1" type="ORF">GCM10011394_11300</name>
</gene>
<accession>A0ABQ2EE96</accession>
<evidence type="ECO:0000313" key="1">
    <source>
        <dbReference type="EMBL" id="GGK04058.1"/>
    </source>
</evidence>
<evidence type="ECO:0000313" key="2">
    <source>
        <dbReference type="Proteomes" id="UP000599009"/>
    </source>
</evidence>
<proteinExistence type="predicted"/>
<name>A0ABQ2EE96_9GAMM</name>
<dbReference type="Proteomes" id="UP000599009">
    <property type="component" value="Unassembled WGS sequence"/>
</dbReference>
<dbReference type="EMBL" id="BMME01000001">
    <property type="protein sequence ID" value="GGK04058.1"/>
    <property type="molecule type" value="Genomic_DNA"/>
</dbReference>